<reference evidence="2 3" key="1">
    <citation type="submission" date="2018-08" db="EMBL/GenBank/DDBJ databases">
        <title>Genomic Encyclopedia of Archaeal and Bacterial Type Strains, Phase II (KMG-II): from individual species to whole genera.</title>
        <authorList>
            <person name="Goeker M."/>
        </authorList>
    </citation>
    <scope>NUCLEOTIDE SEQUENCE [LARGE SCALE GENOMIC DNA]</scope>
    <source>
        <strain evidence="2 3">DSM 45791</strain>
    </source>
</reference>
<feature type="region of interest" description="Disordered" evidence="1">
    <location>
        <begin position="47"/>
        <end position="66"/>
    </location>
</feature>
<organism evidence="2 3">
    <name type="scientific">Kutzneria buriramensis</name>
    <dbReference type="NCBI Taxonomy" id="1045776"/>
    <lineage>
        <taxon>Bacteria</taxon>
        <taxon>Bacillati</taxon>
        <taxon>Actinomycetota</taxon>
        <taxon>Actinomycetes</taxon>
        <taxon>Pseudonocardiales</taxon>
        <taxon>Pseudonocardiaceae</taxon>
        <taxon>Kutzneria</taxon>
    </lineage>
</organism>
<gene>
    <name evidence="2" type="ORF">BCF44_13634</name>
</gene>
<name>A0A3E0G5R4_9PSEU</name>
<evidence type="ECO:0000313" key="3">
    <source>
        <dbReference type="Proteomes" id="UP000256269"/>
    </source>
</evidence>
<evidence type="ECO:0000256" key="1">
    <source>
        <dbReference type="SAM" id="MobiDB-lite"/>
    </source>
</evidence>
<proteinExistence type="predicted"/>
<dbReference type="RefSeq" id="WP_147329036.1">
    <property type="nucleotide sequence ID" value="NZ_CP144379.1"/>
</dbReference>
<accession>A0A3E0G5R4</accession>
<protein>
    <submittedName>
        <fullName evidence="2">Uncharacterized protein</fullName>
    </submittedName>
</protein>
<evidence type="ECO:0000313" key="2">
    <source>
        <dbReference type="EMBL" id="REH18279.1"/>
    </source>
</evidence>
<sequence length="66" mass="7151">MSSLPGTSICGGGEQPVVHRLVLRVSSRTAVDLTEFEVPSLAEQRAHRRRLRSLAPDKRSALRGAA</sequence>
<comment type="caution">
    <text evidence="2">The sequence shown here is derived from an EMBL/GenBank/DDBJ whole genome shotgun (WGS) entry which is preliminary data.</text>
</comment>
<dbReference type="AlphaFoldDB" id="A0A3E0G5R4"/>
<dbReference type="Proteomes" id="UP000256269">
    <property type="component" value="Unassembled WGS sequence"/>
</dbReference>
<dbReference type="EMBL" id="QUNO01000036">
    <property type="protein sequence ID" value="REH18279.1"/>
    <property type="molecule type" value="Genomic_DNA"/>
</dbReference>
<keyword evidence="3" id="KW-1185">Reference proteome</keyword>